<accession>A0A195D8J6</accession>
<protein>
    <submittedName>
        <fullName evidence="1">Uncharacterized protein</fullName>
    </submittedName>
</protein>
<dbReference type="Proteomes" id="UP000078492">
    <property type="component" value="Unassembled WGS sequence"/>
</dbReference>
<keyword evidence="2" id="KW-1185">Reference proteome</keyword>
<sequence length="178" mass="19951">MKREQVDARHRNRAQKKQVAEEELGASITFCYFCMKQDPLTFIVIFRFGRLPPQRVQSDVGGVLLDLPSTLQDPRPSIQGYESQALSNKIDTQNIILILLYILNGLITSGTISYNTTVSETEAPSSHASIISSDFQHQRCQFCPNEYITRSVRTTLKLSRSLSKGIKKRREGTGAGVS</sequence>
<dbReference type="AlphaFoldDB" id="A0A195D8J6"/>
<evidence type="ECO:0000313" key="1">
    <source>
        <dbReference type="EMBL" id="KYN09215.1"/>
    </source>
</evidence>
<gene>
    <name evidence="1" type="ORF">ALC57_18645</name>
</gene>
<dbReference type="EMBL" id="KQ981135">
    <property type="protein sequence ID" value="KYN09215.1"/>
    <property type="molecule type" value="Genomic_DNA"/>
</dbReference>
<reference evidence="1 2" key="1">
    <citation type="submission" date="2015-09" db="EMBL/GenBank/DDBJ databases">
        <title>Trachymyrmex cornetzi WGS genome.</title>
        <authorList>
            <person name="Nygaard S."/>
            <person name="Hu H."/>
            <person name="Boomsma J."/>
            <person name="Zhang G."/>
        </authorList>
    </citation>
    <scope>NUCLEOTIDE SEQUENCE [LARGE SCALE GENOMIC DNA]</scope>
    <source>
        <strain evidence="1">Tcor2-1</strain>
        <tissue evidence="1">Whole body</tissue>
    </source>
</reference>
<organism evidence="1 2">
    <name type="scientific">Trachymyrmex cornetzi</name>
    <dbReference type="NCBI Taxonomy" id="471704"/>
    <lineage>
        <taxon>Eukaryota</taxon>
        <taxon>Metazoa</taxon>
        <taxon>Ecdysozoa</taxon>
        <taxon>Arthropoda</taxon>
        <taxon>Hexapoda</taxon>
        <taxon>Insecta</taxon>
        <taxon>Pterygota</taxon>
        <taxon>Neoptera</taxon>
        <taxon>Endopterygota</taxon>
        <taxon>Hymenoptera</taxon>
        <taxon>Apocrita</taxon>
        <taxon>Aculeata</taxon>
        <taxon>Formicoidea</taxon>
        <taxon>Formicidae</taxon>
        <taxon>Myrmicinae</taxon>
        <taxon>Trachymyrmex</taxon>
    </lineage>
</organism>
<evidence type="ECO:0000313" key="2">
    <source>
        <dbReference type="Proteomes" id="UP000078492"/>
    </source>
</evidence>
<name>A0A195D8J6_9HYME</name>
<proteinExistence type="predicted"/>